<keyword evidence="7" id="KW-0808">Transferase</keyword>
<evidence type="ECO:0000313" key="15">
    <source>
        <dbReference type="EMBL" id="KAJ7630545.1"/>
    </source>
</evidence>
<feature type="transmembrane region" description="Helical" evidence="14">
    <location>
        <begin position="237"/>
        <end position="256"/>
    </location>
</feature>
<feature type="transmembrane region" description="Helical" evidence="14">
    <location>
        <begin position="140"/>
        <end position="161"/>
    </location>
</feature>
<evidence type="ECO:0000256" key="8">
    <source>
        <dbReference type="ARBA" id="ARBA00022692"/>
    </source>
</evidence>
<dbReference type="PANTHER" id="PTHR12989:SF10">
    <property type="entry name" value="DOL-P-GLC:GLC(2)MAN(9)GLCNAC(2)-PP-DOL ALPHA-1,2-GLUCOSYLTRANSFERASE-RELATED"/>
    <property type="match status" value="1"/>
</dbReference>
<dbReference type="Proteomes" id="UP001221142">
    <property type="component" value="Unassembled WGS sequence"/>
</dbReference>
<evidence type="ECO:0000256" key="1">
    <source>
        <dbReference type="ARBA" id="ARBA00004477"/>
    </source>
</evidence>
<dbReference type="AlphaFoldDB" id="A0AAD7BUR1"/>
<keyword evidence="6 14" id="KW-0328">Glycosyltransferase</keyword>
<evidence type="ECO:0000256" key="10">
    <source>
        <dbReference type="ARBA" id="ARBA00022989"/>
    </source>
</evidence>
<dbReference type="InterPro" id="IPR016900">
    <property type="entry name" value="Alg10"/>
</dbReference>
<dbReference type="GO" id="GO:0006488">
    <property type="term" value="P:dolichol-linked oligosaccharide biosynthetic process"/>
    <property type="evidence" value="ECO:0007669"/>
    <property type="project" value="UniProtKB-UniRule"/>
</dbReference>
<dbReference type="EMBL" id="JARKIF010000009">
    <property type="protein sequence ID" value="KAJ7630545.1"/>
    <property type="molecule type" value="Genomic_DNA"/>
</dbReference>
<accession>A0AAD7BUR1</accession>
<evidence type="ECO:0000256" key="2">
    <source>
        <dbReference type="ARBA" id="ARBA00004922"/>
    </source>
</evidence>
<evidence type="ECO:0000256" key="4">
    <source>
        <dbReference type="ARBA" id="ARBA00011967"/>
    </source>
</evidence>
<protein>
    <recommendedName>
        <fullName evidence="5 14">Dol-P-Glc:Glc(2)Man(9)GlcNAc(2)-PP-Dol alpha-1,2-glucosyltransferase</fullName>
        <ecNumber evidence="4 14">2.4.1.256</ecNumber>
    </recommendedName>
</protein>
<name>A0AAD7BUR1_9AGAR</name>
<dbReference type="GO" id="GO:0005789">
    <property type="term" value="C:endoplasmic reticulum membrane"/>
    <property type="evidence" value="ECO:0007669"/>
    <property type="project" value="UniProtKB-SubCell"/>
</dbReference>
<keyword evidence="10 14" id="KW-1133">Transmembrane helix</keyword>
<evidence type="ECO:0000256" key="12">
    <source>
        <dbReference type="ARBA" id="ARBA00044727"/>
    </source>
</evidence>
<keyword evidence="9" id="KW-0256">Endoplasmic reticulum</keyword>
<dbReference type="PIRSF" id="PIRSF028810">
    <property type="entry name" value="Alpha1_2_glucosyltferase_Alg10"/>
    <property type="match status" value="1"/>
</dbReference>
<feature type="transmembrane region" description="Helical" evidence="14">
    <location>
        <begin position="421"/>
        <end position="446"/>
    </location>
</feature>
<evidence type="ECO:0000256" key="14">
    <source>
        <dbReference type="PIRNR" id="PIRNR028810"/>
    </source>
</evidence>
<keyword evidence="16" id="KW-1185">Reference proteome</keyword>
<keyword evidence="8 14" id="KW-0812">Transmembrane</keyword>
<comment type="function">
    <text evidence="12">Dol-P-Glc:Glc(2)Man(9)GlcNAc(2)-PP-Dol alpha-1,2-glucosyltransferase that operates in the biosynthetic pathway of dolichol-linked oligosaccharides, the glycan precursors employed in protein asparagine (N)-glycosylation. The assembly of dolichol-linked oligosaccharides begins on the cytosolic side of the endoplasmic reticulum membrane and finishes in its lumen. The sequential addition of sugars to dolichol pyrophosphate produces dolichol-linked oligosaccharides containing fourteen sugars, including two GlcNAcs, nine mannoses and three glucoses. Once assembled, the oligosaccharide is transferred from the lipid to nascent proteins by oligosaccharyltransferases. In the lumen of the endoplasmic reticulum, adds the third and last glucose residue from dolichyl phosphate glucose (Dol-P-Glc) onto the lipid-linked oligosaccharide intermediate Glc(2)Man(9)GlcNAc(2)-PP-Dol to produce Glc(3)Man(9)GlcNAc(2)-PP-Dol.</text>
</comment>
<evidence type="ECO:0000256" key="13">
    <source>
        <dbReference type="ARBA" id="ARBA00048064"/>
    </source>
</evidence>
<feature type="transmembrane region" description="Helical" evidence="14">
    <location>
        <begin position="271"/>
        <end position="297"/>
    </location>
</feature>
<evidence type="ECO:0000256" key="5">
    <source>
        <dbReference type="ARBA" id="ARBA00018512"/>
    </source>
</evidence>
<feature type="transmembrane region" description="Helical" evidence="14">
    <location>
        <begin position="210"/>
        <end position="230"/>
    </location>
</feature>
<evidence type="ECO:0000256" key="11">
    <source>
        <dbReference type="ARBA" id="ARBA00023136"/>
    </source>
</evidence>
<comment type="similarity">
    <text evidence="3 14">Belongs to the ALG10 glucosyltransferase family.</text>
</comment>
<comment type="subcellular location">
    <subcellularLocation>
        <location evidence="1">Endoplasmic reticulum membrane</location>
        <topology evidence="1">Multi-pass membrane protein</topology>
    </subcellularLocation>
</comment>
<feature type="transmembrane region" description="Helical" evidence="14">
    <location>
        <begin position="356"/>
        <end position="373"/>
    </location>
</feature>
<evidence type="ECO:0000256" key="3">
    <source>
        <dbReference type="ARBA" id="ARBA00010600"/>
    </source>
</evidence>
<evidence type="ECO:0000256" key="9">
    <source>
        <dbReference type="ARBA" id="ARBA00022824"/>
    </source>
</evidence>
<sequence>MAVAAYAGFVGICISLLKEFNSVVPDPYMDEPFHIPQAQAYCRGEFDVWDPKITTPPGLYLMSFVLKQAFMLKCNVPMLRLTTLLPLLALPLVLTRLLCFYQRERPPSQILAPNLDAIVVSAFPIAWFFGFLYYTEVPSLLFVVGTVVAAMQNDHWLAGLLGLISCTFRQTNVIWVLYAYALSQLLYLQFRRPLPGAKPVGRLHDPPALTASLGDLVLAVQSLPSVILDILPPFAPYALVVGLFGAFVVWNGGIVLGDKSNHIPVLHVPQLYYFIAFSTAFGWPVLISGEGGVVGLVGDIWQRMFGGKLRILATTLITLIMGATVHLYTIHHPFLLSDNRHYTFYVWHRVYMRNPAPYLLVPIYIACGWAWFLRVGVKQTMLQTILLPVFILPTLLPTPLLEPRYFLIPYILSRAQVSDVPAWSLAIEGSWYAAINAATMWVFLYMPREGVGRFMW</sequence>
<reference evidence="15" key="1">
    <citation type="submission" date="2023-03" db="EMBL/GenBank/DDBJ databases">
        <title>Massive genome expansion in bonnet fungi (Mycena s.s.) driven by repeated elements and novel gene families across ecological guilds.</title>
        <authorList>
            <consortium name="Lawrence Berkeley National Laboratory"/>
            <person name="Harder C.B."/>
            <person name="Miyauchi S."/>
            <person name="Viragh M."/>
            <person name="Kuo A."/>
            <person name="Thoen E."/>
            <person name="Andreopoulos B."/>
            <person name="Lu D."/>
            <person name="Skrede I."/>
            <person name="Drula E."/>
            <person name="Henrissat B."/>
            <person name="Morin E."/>
            <person name="Kohler A."/>
            <person name="Barry K."/>
            <person name="LaButti K."/>
            <person name="Morin E."/>
            <person name="Salamov A."/>
            <person name="Lipzen A."/>
            <person name="Mereny Z."/>
            <person name="Hegedus B."/>
            <person name="Baldrian P."/>
            <person name="Stursova M."/>
            <person name="Weitz H."/>
            <person name="Taylor A."/>
            <person name="Grigoriev I.V."/>
            <person name="Nagy L.G."/>
            <person name="Martin F."/>
            <person name="Kauserud H."/>
        </authorList>
    </citation>
    <scope>NUCLEOTIDE SEQUENCE</scope>
    <source>
        <strain evidence="15">9284</strain>
    </source>
</reference>
<organism evidence="15 16">
    <name type="scientific">Roridomyces roridus</name>
    <dbReference type="NCBI Taxonomy" id="1738132"/>
    <lineage>
        <taxon>Eukaryota</taxon>
        <taxon>Fungi</taxon>
        <taxon>Dikarya</taxon>
        <taxon>Basidiomycota</taxon>
        <taxon>Agaricomycotina</taxon>
        <taxon>Agaricomycetes</taxon>
        <taxon>Agaricomycetidae</taxon>
        <taxon>Agaricales</taxon>
        <taxon>Marasmiineae</taxon>
        <taxon>Mycenaceae</taxon>
        <taxon>Roridomyces</taxon>
    </lineage>
</organism>
<feature type="transmembrane region" description="Helical" evidence="14">
    <location>
        <begin position="78"/>
        <end position="99"/>
    </location>
</feature>
<comment type="pathway">
    <text evidence="2">Protein modification; protein glycosylation.</text>
</comment>
<evidence type="ECO:0000256" key="6">
    <source>
        <dbReference type="ARBA" id="ARBA00022676"/>
    </source>
</evidence>
<evidence type="ECO:0000313" key="16">
    <source>
        <dbReference type="Proteomes" id="UP001221142"/>
    </source>
</evidence>
<proteinExistence type="inferred from homology"/>
<dbReference type="EC" id="2.4.1.256" evidence="4 14"/>
<evidence type="ECO:0000256" key="7">
    <source>
        <dbReference type="ARBA" id="ARBA00022679"/>
    </source>
</evidence>
<feature type="transmembrane region" description="Helical" evidence="14">
    <location>
        <begin position="111"/>
        <end position="134"/>
    </location>
</feature>
<dbReference type="GO" id="GO:0106073">
    <property type="term" value="F:dolichyl pyrophosphate Glc2Man9GlcNAc2 alpha-1,2-glucosyltransferase activity"/>
    <property type="evidence" value="ECO:0007669"/>
    <property type="project" value="UniProtKB-UniRule"/>
</dbReference>
<dbReference type="PANTHER" id="PTHR12989">
    <property type="entry name" value="ALPHA-1,2-GLUCOSYLTRANSFERASE ALG10"/>
    <property type="match status" value="1"/>
</dbReference>
<keyword evidence="11 14" id="KW-0472">Membrane</keyword>
<comment type="caution">
    <text evidence="15">The sequence shown here is derived from an EMBL/GenBank/DDBJ whole genome shotgun (WGS) entry which is preliminary data.</text>
</comment>
<comment type="catalytic activity">
    <reaction evidence="13">
        <text>an alpha-D-Glc-(1-&gt;3)-alpha-D-Glc-(1-&gt;3)-alpha-D-Man-(1-&gt;2)-alpha-D-Man-(1-&gt;2)-alpha-D-Man-(1-&gt;3)-[alpha-D-Man-(1-&gt;2)-alpha-D-Man-(1-&gt;3)-[alpha-D-Man-(1-&gt;2)-alpha-D-Man-(1-&gt;6)]-alpha-D-Man-(1-&gt;6)]-beta-D-Man-(1-&gt;4)-beta-D-GlcNAc-(1-&gt;4)-alpha-D-GlcNAc-diphospho-di-trans,poly-cis-dolichol + a di-trans,poly-cis-dolichyl beta-D-glucosyl phosphate = a alpha-D-Glc-(1-&gt;2)-alpha-D-Glc-(1-&gt;3)-alpha-D-Glc-(1-&gt;3)-alpha-D-Man-(1-&gt;2)-alpha-D-Man-(1-&gt;2)-alpha-D-Man-(1-&gt;3)-[alpha-D-Man-(1-&gt;2)-alpha-D-Man-(1-&gt;3)-[alpha-D-Man-(1-&gt;2)-alpha-D-Man-(1-&gt;6)]-alpha-D-Man-(1-&gt;6)]-beta-D-Man-(1-&gt;4)-beta-D-GlcNAc-(1-&gt;4)-alpha-D-GlcNAc-diphospho-di-trans,poly-cis-dolichol + a di-trans,poly-cis-dolichyl phosphate + H(+)</text>
        <dbReference type="Rhea" id="RHEA:29543"/>
        <dbReference type="Rhea" id="RHEA-COMP:19498"/>
        <dbReference type="Rhea" id="RHEA-COMP:19502"/>
        <dbReference type="Rhea" id="RHEA-COMP:19512"/>
        <dbReference type="Rhea" id="RHEA-COMP:19522"/>
        <dbReference type="ChEBI" id="CHEBI:15378"/>
        <dbReference type="ChEBI" id="CHEBI:57525"/>
        <dbReference type="ChEBI" id="CHEBI:57683"/>
        <dbReference type="ChEBI" id="CHEBI:132522"/>
        <dbReference type="ChEBI" id="CHEBI:132523"/>
        <dbReference type="EC" id="2.4.1.256"/>
    </reaction>
    <physiologicalReaction direction="left-to-right" evidence="13">
        <dbReference type="Rhea" id="RHEA:29544"/>
    </physiologicalReaction>
</comment>
<feature type="transmembrane region" description="Helical" evidence="14">
    <location>
        <begin position="385"/>
        <end position="401"/>
    </location>
</feature>
<feature type="transmembrane region" description="Helical" evidence="14">
    <location>
        <begin position="309"/>
        <end position="330"/>
    </location>
</feature>
<gene>
    <name evidence="15" type="ORF">FB45DRAFT_915829</name>
</gene>
<feature type="transmembrane region" description="Helical" evidence="14">
    <location>
        <begin position="173"/>
        <end position="190"/>
    </location>
</feature>
<dbReference type="Pfam" id="PF04922">
    <property type="entry name" value="DIE2_ALG10"/>
    <property type="match status" value="1"/>
</dbReference>